<dbReference type="Pfam" id="PF00005">
    <property type="entry name" value="ABC_tran"/>
    <property type="match status" value="1"/>
</dbReference>
<keyword evidence="7" id="KW-0472">Membrane</keyword>
<evidence type="ECO:0000256" key="3">
    <source>
        <dbReference type="ARBA" id="ARBA00022741"/>
    </source>
</evidence>
<dbReference type="GO" id="GO:0005524">
    <property type="term" value="F:ATP binding"/>
    <property type="evidence" value="ECO:0007669"/>
    <property type="project" value="UniProtKB-KW"/>
</dbReference>
<evidence type="ECO:0000256" key="7">
    <source>
        <dbReference type="ARBA" id="ARBA00023136"/>
    </source>
</evidence>
<dbReference type="EMBL" id="JBBUTF010000025">
    <property type="protein sequence ID" value="MEK8028514.1"/>
    <property type="molecule type" value="Genomic_DNA"/>
</dbReference>
<dbReference type="InterPro" id="IPR003439">
    <property type="entry name" value="ABC_transporter-like_ATP-bd"/>
</dbReference>
<keyword evidence="2" id="KW-1003">Cell membrane</keyword>
<dbReference type="PROSITE" id="PS50893">
    <property type="entry name" value="ABC_TRANSPORTER_2"/>
    <property type="match status" value="1"/>
</dbReference>
<dbReference type="InterPro" id="IPR005895">
    <property type="entry name" value="ABC_transptr_haem_export_CcmA"/>
</dbReference>
<dbReference type="Proteomes" id="UP001368500">
    <property type="component" value="Unassembled WGS sequence"/>
</dbReference>
<dbReference type="InterPro" id="IPR017871">
    <property type="entry name" value="ABC_transporter-like_CS"/>
</dbReference>
<dbReference type="RefSeq" id="WP_341376299.1">
    <property type="nucleotide sequence ID" value="NZ_JBBUTF010000025.1"/>
</dbReference>
<evidence type="ECO:0000256" key="4">
    <source>
        <dbReference type="ARBA" id="ARBA00022748"/>
    </source>
</evidence>
<evidence type="ECO:0000313" key="9">
    <source>
        <dbReference type="EMBL" id="MEK8028514.1"/>
    </source>
</evidence>
<gene>
    <name evidence="9" type="primary">ccmA</name>
    <name evidence="9" type="ORF">AACH11_21350</name>
</gene>
<dbReference type="InterPro" id="IPR027417">
    <property type="entry name" value="P-loop_NTPase"/>
</dbReference>
<dbReference type="PROSITE" id="PS00211">
    <property type="entry name" value="ABC_TRANSPORTER_1"/>
    <property type="match status" value="1"/>
</dbReference>
<sequence length="212" mass="23127">MTDTALPPLLLARGLRLERQGRVLWRSLDLALRPAEQLWLRGPNGCGKTTLLRTLAGLRAPARGQVQRTAALRWLSHAHGLKDELTLDETLTLEARLHAAGSGQRAPSAQALAPRLDAARRALGLERLGARACRTLSQGQRRRAALATLLLDDGHQPPAVWLLDEPFDALDDDGVQRLHTLIDGHLARGGAVLYTSHQDPGRTARTLSWTAN</sequence>
<dbReference type="PANTHER" id="PTHR43499">
    <property type="entry name" value="ABC TRANSPORTER I FAMILY MEMBER 1"/>
    <property type="match status" value="1"/>
</dbReference>
<protein>
    <submittedName>
        <fullName evidence="9">Heme ABC exporter ATP-binding protein CcmA</fullName>
    </submittedName>
</protein>
<dbReference type="PANTHER" id="PTHR43499:SF1">
    <property type="entry name" value="ABC TRANSPORTER I FAMILY MEMBER 1"/>
    <property type="match status" value="1"/>
</dbReference>
<keyword evidence="4" id="KW-0201">Cytochrome c-type biogenesis</keyword>
<evidence type="ECO:0000256" key="6">
    <source>
        <dbReference type="ARBA" id="ARBA00022967"/>
    </source>
</evidence>
<dbReference type="SMART" id="SM00382">
    <property type="entry name" value="AAA"/>
    <property type="match status" value="1"/>
</dbReference>
<keyword evidence="3" id="KW-0547">Nucleotide-binding</keyword>
<evidence type="ECO:0000256" key="5">
    <source>
        <dbReference type="ARBA" id="ARBA00022840"/>
    </source>
</evidence>
<evidence type="ECO:0000313" key="10">
    <source>
        <dbReference type="Proteomes" id="UP001368500"/>
    </source>
</evidence>
<feature type="domain" description="ABC transporter" evidence="8">
    <location>
        <begin position="10"/>
        <end position="209"/>
    </location>
</feature>
<reference evidence="9 10" key="1">
    <citation type="submission" date="2024-04" db="EMBL/GenBank/DDBJ databases">
        <title>Novel species of the genus Ideonella isolated from streams.</title>
        <authorList>
            <person name="Lu H."/>
        </authorList>
    </citation>
    <scope>NUCLEOTIDE SEQUENCE [LARGE SCALE GENOMIC DNA]</scope>
    <source>
        <strain evidence="9 10">BYS139W</strain>
    </source>
</reference>
<organism evidence="9 10">
    <name type="scientific">Pseudaquabacterium rugosum</name>
    <dbReference type="NCBI Taxonomy" id="2984194"/>
    <lineage>
        <taxon>Bacteria</taxon>
        <taxon>Pseudomonadati</taxon>
        <taxon>Pseudomonadota</taxon>
        <taxon>Betaproteobacteria</taxon>
        <taxon>Burkholderiales</taxon>
        <taxon>Sphaerotilaceae</taxon>
        <taxon>Pseudaquabacterium</taxon>
    </lineage>
</organism>
<dbReference type="SUPFAM" id="SSF52540">
    <property type="entry name" value="P-loop containing nucleoside triphosphate hydrolases"/>
    <property type="match status" value="1"/>
</dbReference>
<evidence type="ECO:0000256" key="1">
    <source>
        <dbReference type="ARBA" id="ARBA00022448"/>
    </source>
</evidence>
<comment type="caution">
    <text evidence="9">The sequence shown here is derived from an EMBL/GenBank/DDBJ whole genome shotgun (WGS) entry which is preliminary data.</text>
</comment>
<dbReference type="InterPro" id="IPR003593">
    <property type="entry name" value="AAA+_ATPase"/>
</dbReference>
<accession>A0ABU9BHF4</accession>
<keyword evidence="5 9" id="KW-0067">ATP-binding</keyword>
<proteinExistence type="predicted"/>
<evidence type="ECO:0000259" key="8">
    <source>
        <dbReference type="PROSITE" id="PS50893"/>
    </source>
</evidence>
<evidence type="ECO:0000256" key="2">
    <source>
        <dbReference type="ARBA" id="ARBA00022475"/>
    </source>
</evidence>
<dbReference type="Gene3D" id="3.40.50.300">
    <property type="entry name" value="P-loop containing nucleotide triphosphate hydrolases"/>
    <property type="match status" value="1"/>
</dbReference>
<dbReference type="NCBIfam" id="TIGR01189">
    <property type="entry name" value="ccmA"/>
    <property type="match status" value="1"/>
</dbReference>
<keyword evidence="10" id="KW-1185">Reference proteome</keyword>
<keyword evidence="1" id="KW-0813">Transport</keyword>
<name>A0ABU9BHF4_9BURK</name>
<keyword evidence="6" id="KW-1278">Translocase</keyword>